<evidence type="ECO:0000313" key="10">
    <source>
        <dbReference type="Proteomes" id="UP000092631"/>
    </source>
</evidence>
<gene>
    <name evidence="9" type="ORF">A4V03_01705</name>
</gene>
<dbReference type="Gene3D" id="2.130.10.10">
    <property type="entry name" value="YVTN repeat-like/Quinoprotein amine dehydrogenase"/>
    <property type="match status" value="3"/>
</dbReference>
<name>A0A1C7GXX1_9BACE</name>
<dbReference type="SUPFAM" id="SSF50998">
    <property type="entry name" value="Quinoprotein alcohol dehydrogenase-like"/>
    <property type="match status" value="1"/>
</dbReference>
<evidence type="ECO:0008006" key="11">
    <source>
        <dbReference type="Google" id="ProtNLM"/>
    </source>
</evidence>
<dbReference type="InterPro" id="IPR011047">
    <property type="entry name" value="Quinoprotein_ADH-like_sf"/>
</dbReference>
<dbReference type="GO" id="GO:0003700">
    <property type="term" value="F:DNA-binding transcription factor activity"/>
    <property type="evidence" value="ECO:0007669"/>
    <property type="project" value="InterPro"/>
</dbReference>
<dbReference type="PROSITE" id="PS00041">
    <property type="entry name" value="HTH_ARAC_FAMILY_1"/>
    <property type="match status" value="1"/>
</dbReference>
<accession>A0A1C7GXX1</accession>
<dbReference type="RefSeq" id="WP_065537712.1">
    <property type="nucleotide sequence ID" value="NZ_CAPDLJ010000001.1"/>
</dbReference>
<dbReference type="PANTHER" id="PTHR43547">
    <property type="entry name" value="TWO-COMPONENT HISTIDINE KINASE"/>
    <property type="match status" value="1"/>
</dbReference>
<evidence type="ECO:0000256" key="1">
    <source>
        <dbReference type="ARBA" id="ARBA00022553"/>
    </source>
</evidence>
<keyword evidence="2" id="KW-0805">Transcription regulation</keyword>
<dbReference type="InterPro" id="IPR015943">
    <property type="entry name" value="WD40/YVTN_repeat-like_dom_sf"/>
</dbReference>
<keyword evidence="4" id="KW-0804">Transcription</keyword>
<dbReference type="PROSITE" id="PS50110">
    <property type="entry name" value="RESPONSE_REGULATORY"/>
    <property type="match status" value="1"/>
</dbReference>
<dbReference type="Gene3D" id="3.40.50.2300">
    <property type="match status" value="1"/>
</dbReference>
<dbReference type="SUPFAM" id="SSF52172">
    <property type="entry name" value="CheY-like"/>
    <property type="match status" value="1"/>
</dbReference>
<dbReference type="Proteomes" id="UP000092631">
    <property type="component" value="Chromosome"/>
</dbReference>
<dbReference type="InterPro" id="IPR011110">
    <property type="entry name" value="Reg_prop"/>
</dbReference>
<dbReference type="OrthoDB" id="1050625at2"/>
<dbReference type="SMART" id="SM00342">
    <property type="entry name" value="HTH_ARAC"/>
    <property type="match status" value="1"/>
</dbReference>
<evidence type="ECO:0000256" key="6">
    <source>
        <dbReference type="SAM" id="Phobius"/>
    </source>
</evidence>
<evidence type="ECO:0000313" key="9">
    <source>
        <dbReference type="EMBL" id="ANU56442.1"/>
    </source>
</evidence>
<dbReference type="InterPro" id="IPR018062">
    <property type="entry name" value="HTH_AraC-typ_CS"/>
</dbReference>
<evidence type="ECO:0000256" key="2">
    <source>
        <dbReference type="ARBA" id="ARBA00023015"/>
    </source>
</evidence>
<reference evidence="10" key="1">
    <citation type="submission" date="2016-04" db="EMBL/GenBank/DDBJ databases">
        <title>Complete Genome Sequences of Twelve Strains of a Stable Defined Moderately Diverse Mouse Microbiota 2 (sDMDMm2).</title>
        <authorList>
            <person name="Uchimura Y."/>
            <person name="Wyss M."/>
            <person name="Brugiroux S."/>
            <person name="Limenitakis J.P."/>
            <person name="Stecher B."/>
            <person name="McCoy K.D."/>
            <person name="Macpherson A.J."/>
        </authorList>
    </citation>
    <scope>NUCLEOTIDE SEQUENCE [LARGE SCALE GENOMIC DNA]</scope>
    <source>
        <strain evidence="10">I48</strain>
    </source>
</reference>
<proteinExistence type="predicted"/>
<dbReference type="Pfam" id="PF07495">
    <property type="entry name" value="Y_Y_Y"/>
    <property type="match status" value="1"/>
</dbReference>
<dbReference type="InterPro" id="IPR011123">
    <property type="entry name" value="Y_Y_Y"/>
</dbReference>
<keyword evidence="6" id="KW-1133">Transmembrane helix</keyword>
<protein>
    <recommendedName>
        <fullName evidence="11">Helix-turn-helix domain-containing protein</fullName>
    </recommendedName>
</protein>
<dbReference type="GO" id="GO:0043565">
    <property type="term" value="F:sequence-specific DNA binding"/>
    <property type="evidence" value="ECO:0007669"/>
    <property type="project" value="InterPro"/>
</dbReference>
<dbReference type="GO" id="GO:0000155">
    <property type="term" value="F:phosphorelay sensor kinase activity"/>
    <property type="evidence" value="ECO:0007669"/>
    <property type="project" value="TreeGrafter"/>
</dbReference>
<dbReference type="InterPro" id="IPR011006">
    <property type="entry name" value="CheY-like_superfamily"/>
</dbReference>
<dbReference type="InterPro" id="IPR009057">
    <property type="entry name" value="Homeodomain-like_sf"/>
</dbReference>
<dbReference type="Gene3D" id="2.60.40.10">
    <property type="entry name" value="Immunoglobulins"/>
    <property type="match status" value="1"/>
</dbReference>
<evidence type="ECO:0000256" key="4">
    <source>
        <dbReference type="ARBA" id="ARBA00023163"/>
    </source>
</evidence>
<organism evidence="9 10">
    <name type="scientific">Bacteroides caecimuris</name>
    <dbReference type="NCBI Taxonomy" id="1796613"/>
    <lineage>
        <taxon>Bacteria</taxon>
        <taxon>Pseudomonadati</taxon>
        <taxon>Bacteroidota</taxon>
        <taxon>Bacteroidia</taxon>
        <taxon>Bacteroidales</taxon>
        <taxon>Bacteroidaceae</taxon>
        <taxon>Bacteroides</taxon>
    </lineage>
</organism>
<evidence type="ECO:0000259" key="7">
    <source>
        <dbReference type="PROSITE" id="PS01124"/>
    </source>
</evidence>
<dbReference type="Pfam" id="PF07494">
    <property type="entry name" value="Reg_prop"/>
    <property type="match status" value="2"/>
</dbReference>
<feature type="modified residue" description="4-aspartylphosphate" evidence="5">
    <location>
        <position position="1115"/>
    </location>
</feature>
<keyword evidence="1 5" id="KW-0597">Phosphoprotein</keyword>
<keyword evidence="10" id="KW-1185">Reference proteome</keyword>
<dbReference type="Gene3D" id="1.10.10.60">
    <property type="entry name" value="Homeodomain-like"/>
    <property type="match status" value="1"/>
</dbReference>
<dbReference type="SUPFAM" id="SSF46689">
    <property type="entry name" value="Homeodomain-like"/>
    <property type="match status" value="1"/>
</dbReference>
<dbReference type="PROSITE" id="PS01124">
    <property type="entry name" value="HTH_ARAC_FAMILY_2"/>
    <property type="match status" value="1"/>
</dbReference>
<dbReference type="InterPro" id="IPR013783">
    <property type="entry name" value="Ig-like_fold"/>
</dbReference>
<sequence length="1319" mass="151847">MINTMKMRLIFPFVLLIYSLICQADGGKDSYIFRKVDYQQGLSNSAVLCLFQDNTGLMWFGTYDGVNCYDGRSMEVFRSDFSAPKALSNNVIHSIQQADNNCLWISTHLGINRLSQNSRQVVGYYDFTDDYYLHSNSKGNTWVVSHGGIFYYNTSYKRFVQIKNLKVPVEDMDKRAFVTDDGVLWIFTQQTGELLQVSQDAFDCDTLSIHSTVSSTNFHAKPIEDVFYQNGVLCFIDSEHDLYVYDISRQSKIYIRNLSSLVQKNGTIAGIALFYEDIIIGFRTNGLVRLRTSQKYKEEVVDRNVRIYSIYRDPHQNVLWVASDGQGTIMYAKKYSIATNLMLNQLSSNLSRQVRSVMTDDSGGLWFGTKGDGLLHIPDYRENEEASTVTVYSPEGKQNVVSYIRWNKEFPVYKLVQSRYMDGFWIGSGDPGLFYYSFEDKALHSVENLPAQPTEIHGIYEENDSVLYVVTAGFGFHKLILEKQAGTIRFKSQKSYHFFHGQREITMFYPMLSEGDSILWLGSREKGLVRFDKRTEEYKVISLKEMLHKSVDDVLSLYRTKEGLLYVGTTSGLVCLNSNGKQMKATYIGREQGLLNDMIHGVLEDENGLLWLGTNRGLIKYNPINGSSHAYFYSAGVQIGEFSDDAYYMCPYTQELFFGGIDGLLYLDKEVQAAPEFYPDILLRKLTVGHTQVVQEDGDYYTDDGKALQLKGTEVSFALSFVVPDFLSGEDIEYSYQLEGYDKDWTSFSSINEASYTGVPAGDYIFKVRYKRDVFDMEYRHFSIPVYILSPWYRSVAAYFVYLIIFLLLLGYVIYLLRKNYLQERMMKTLMGTESCRKSETVYTNRRMLEDFTLIYNYCDQLRAENLSYEQCLEKVSLIRETVMSALLNPDALFLEELKQFFPDRFIVSARMSIQGVSQEVLRTLEEQGIDHSSISSMIPEHLTFPVYKNALYSILYCCYLRITEMKGTHGVIVEMSEQDGKMQLHFSSKDATAKALYEYLSDKASSVTEKDSDHVFAVHLLLGFVRSALERIHAVLRYDNDESGNRLTIIFEPAILTVAGEQGKKTVLLLEDRDEMTWLISNFLADEYVVHQVKSVQLAFDEIRRSAPDLLLVDMTMYANAESTFMEYVSRNRTLLSKTAFIPLLTWKVGSAIQRELILWSDSYIVLPYDILFLREVVHNAIYGKREAKQIYMEELGDLAGQIICTTTEQADFIRKLLKVIEENLDKEELGSTLIADRMAMSSRQFYRKFKEISNTAPGDLIKSYRMEKAARLLLDEELSIQDVIMEVGISSRSYFYKEFTRRFGMTPKDYREQRKVC</sequence>
<feature type="domain" description="Response regulatory" evidence="8">
    <location>
        <begin position="1067"/>
        <end position="1183"/>
    </location>
</feature>
<evidence type="ECO:0000259" key="8">
    <source>
        <dbReference type="PROSITE" id="PS50110"/>
    </source>
</evidence>
<keyword evidence="3" id="KW-0238">DNA-binding</keyword>
<evidence type="ECO:0000256" key="5">
    <source>
        <dbReference type="PROSITE-ProRule" id="PRU00169"/>
    </source>
</evidence>
<dbReference type="KEGG" id="bcae:A4V03_01705"/>
<feature type="domain" description="HTH araC/xylS-type" evidence="7">
    <location>
        <begin position="1216"/>
        <end position="1315"/>
    </location>
</feature>
<keyword evidence="6" id="KW-0472">Membrane</keyword>
<evidence type="ECO:0000256" key="3">
    <source>
        <dbReference type="ARBA" id="ARBA00023125"/>
    </source>
</evidence>
<feature type="transmembrane region" description="Helical" evidence="6">
    <location>
        <begin position="796"/>
        <end position="817"/>
    </location>
</feature>
<dbReference type="Pfam" id="PF12833">
    <property type="entry name" value="HTH_18"/>
    <property type="match status" value="1"/>
</dbReference>
<keyword evidence="6" id="KW-0812">Transmembrane</keyword>
<dbReference type="InterPro" id="IPR001789">
    <property type="entry name" value="Sig_transdc_resp-reg_receiver"/>
</dbReference>
<dbReference type="EMBL" id="CP015401">
    <property type="protein sequence ID" value="ANU56442.1"/>
    <property type="molecule type" value="Genomic_DNA"/>
</dbReference>
<dbReference type="GeneID" id="82185848"/>
<dbReference type="InterPro" id="IPR018060">
    <property type="entry name" value="HTH_AraC"/>
</dbReference>
<dbReference type="PANTHER" id="PTHR43547:SF2">
    <property type="entry name" value="HYBRID SIGNAL TRANSDUCTION HISTIDINE KINASE C"/>
    <property type="match status" value="1"/>
</dbReference>
<dbReference type="SUPFAM" id="SSF63829">
    <property type="entry name" value="Calcium-dependent phosphotriesterase"/>
    <property type="match status" value="1"/>
</dbReference>